<protein>
    <recommendedName>
        <fullName evidence="3">Nuclear receptor</fullName>
    </recommendedName>
</protein>
<gene>
    <name evidence="1" type="ORF">PENTCL1PPCAC_19687</name>
</gene>
<dbReference type="EMBL" id="BTSX01000004">
    <property type="protein sequence ID" value="GMS97512.1"/>
    <property type="molecule type" value="Genomic_DNA"/>
</dbReference>
<feature type="non-terminal residue" evidence="1">
    <location>
        <position position="1"/>
    </location>
</feature>
<sequence>LSSLFTNCPTMRYVRGPSHYRCRICRPSRAAPQFFTEIECTLSDLLLWRRSSFIPWQCRSHQEVFGHSINTSQIGREVNKPRIIPLVISLSSLLLMFCFVTN</sequence>
<keyword evidence="2" id="KW-1185">Reference proteome</keyword>
<evidence type="ECO:0000313" key="2">
    <source>
        <dbReference type="Proteomes" id="UP001432027"/>
    </source>
</evidence>
<evidence type="ECO:0008006" key="3">
    <source>
        <dbReference type="Google" id="ProtNLM"/>
    </source>
</evidence>
<dbReference type="Proteomes" id="UP001432027">
    <property type="component" value="Unassembled WGS sequence"/>
</dbReference>
<dbReference type="AlphaFoldDB" id="A0AAV5TST7"/>
<comment type="caution">
    <text evidence="1">The sequence shown here is derived from an EMBL/GenBank/DDBJ whole genome shotgun (WGS) entry which is preliminary data.</text>
</comment>
<organism evidence="1 2">
    <name type="scientific">Pristionchus entomophagus</name>
    <dbReference type="NCBI Taxonomy" id="358040"/>
    <lineage>
        <taxon>Eukaryota</taxon>
        <taxon>Metazoa</taxon>
        <taxon>Ecdysozoa</taxon>
        <taxon>Nematoda</taxon>
        <taxon>Chromadorea</taxon>
        <taxon>Rhabditida</taxon>
        <taxon>Rhabditina</taxon>
        <taxon>Diplogasteromorpha</taxon>
        <taxon>Diplogasteroidea</taxon>
        <taxon>Neodiplogasteridae</taxon>
        <taxon>Pristionchus</taxon>
    </lineage>
</organism>
<reference evidence="1" key="1">
    <citation type="submission" date="2023-10" db="EMBL/GenBank/DDBJ databases">
        <title>Genome assembly of Pristionchus species.</title>
        <authorList>
            <person name="Yoshida K."/>
            <person name="Sommer R.J."/>
        </authorList>
    </citation>
    <scope>NUCLEOTIDE SEQUENCE</scope>
    <source>
        <strain evidence="1">RS0144</strain>
    </source>
</reference>
<evidence type="ECO:0000313" key="1">
    <source>
        <dbReference type="EMBL" id="GMS97512.1"/>
    </source>
</evidence>
<name>A0AAV5TST7_9BILA</name>
<accession>A0AAV5TST7</accession>
<proteinExistence type="predicted"/>